<dbReference type="Proteomes" id="UP000281553">
    <property type="component" value="Unassembled WGS sequence"/>
</dbReference>
<accession>A0A3P6TP65</accession>
<gene>
    <name evidence="2" type="ORF">DILT_LOCUS3678</name>
</gene>
<feature type="signal peptide" evidence="1">
    <location>
        <begin position="1"/>
        <end position="21"/>
    </location>
</feature>
<sequence length="681" mass="75602">MCTRPICAYILFLLFSAAAEGAGIHDDFAVYTYTSKLSSPKGSLHSAEVDGYVLVREVVLQQKRKPSGVSASTNRYLLQTVVDLKGTQGPLDALIYRDESGLVERLYLPPIATTNASDSRLNFVKAVAGLFNYRFSFEPSVEYDASGRCNTFYAEVINPEKGRLDAKETITIDKQKLLCESIGEPLDAGIWSVSSILKERQISQSWMRFSFERKTGVLMQVKTFEEHNLSFDLDELNVHTVRGEQLLERLDQHSPLRKEILQKLGSRMRQLKVGVVHSVAKDFLGDRFSEQHLALAVPRLSVFEACPLQGNVFLSENVTLTAAILNQQVQAMQTALSPNMFARVNSTLAALQLTHYFRCLPFTTETGGLLSSTLGFVPASRKELHRQLGGWQEHLVDVFINCGTELCLELLRQRLVKVTELASLERLGSSASSDMHDVRVYLLRTLWPSLSHVANPSAKIFNEFTTICINTLPAAVKAVEVGDLDTENPYNCLLALTSMASSLRTHPGAAADTKVETAVRTKIIEVVESLLDSDEDPKMKPDLTRQKLVAGLTAAERLGSPDLTRPLLRNILNPKLPQILRFVALKTLSSLKFKLPTDRAVIAEITTRMFELLYSKDSFAVTEQLALKFGAFVTLLNLEAPSPSLSEVLAEFGRRRQWSLMASARSLVDSWCQQDLLSGAA</sequence>
<evidence type="ECO:0000256" key="1">
    <source>
        <dbReference type="SAM" id="SignalP"/>
    </source>
</evidence>
<organism evidence="2 3">
    <name type="scientific">Dibothriocephalus latus</name>
    <name type="common">Fish tapeworm</name>
    <name type="synonym">Diphyllobothrium latum</name>
    <dbReference type="NCBI Taxonomy" id="60516"/>
    <lineage>
        <taxon>Eukaryota</taxon>
        <taxon>Metazoa</taxon>
        <taxon>Spiralia</taxon>
        <taxon>Lophotrochozoa</taxon>
        <taxon>Platyhelminthes</taxon>
        <taxon>Cestoda</taxon>
        <taxon>Eucestoda</taxon>
        <taxon>Diphyllobothriidea</taxon>
        <taxon>Diphyllobothriidae</taxon>
        <taxon>Dibothriocephalus</taxon>
    </lineage>
</organism>
<dbReference type="Gene3D" id="1.25.10.20">
    <property type="entry name" value="Vitellinogen, superhelical"/>
    <property type="match status" value="1"/>
</dbReference>
<protein>
    <recommendedName>
        <fullName evidence="4">Vitellogenin domain-containing protein</fullName>
    </recommendedName>
</protein>
<evidence type="ECO:0008006" key="4">
    <source>
        <dbReference type="Google" id="ProtNLM"/>
    </source>
</evidence>
<evidence type="ECO:0000313" key="3">
    <source>
        <dbReference type="Proteomes" id="UP000281553"/>
    </source>
</evidence>
<evidence type="ECO:0000313" key="2">
    <source>
        <dbReference type="EMBL" id="VDK85139.1"/>
    </source>
</evidence>
<dbReference type="EMBL" id="UYRU01044059">
    <property type="protein sequence ID" value="VDK85139.1"/>
    <property type="molecule type" value="Genomic_DNA"/>
</dbReference>
<keyword evidence="1" id="KW-0732">Signal</keyword>
<proteinExistence type="predicted"/>
<dbReference type="InterPro" id="IPR011030">
    <property type="entry name" value="Lipovitellin_superhlx_dom"/>
</dbReference>
<feature type="chain" id="PRO_5018209747" description="Vitellogenin domain-containing protein" evidence="1">
    <location>
        <begin position="22"/>
        <end position="681"/>
    </location>
</feature>
<feature type="non-terminal residue" evidence="2">
    <location>
        <position position="681"/>
    </location>
</feature>
<dbReference type="AlphaFoldDB" id="A0A3P6TP65"/>
<reference evidence="2 3" key="1">
    <citation type="submission" date="2018-11" db="EMBL/GenBank/DDBJ databases">
        <authorList>
            <consortium name="Pathogen Informatics"/>
        </authorList>
    </citation>
    <scope>NUCLEOTIDE SEQUENCE [LARGE SCALE GENOMIC DNA]</scope>
</reference>
<dbReference type="OrthoDB" id="5865932at2759"/>
<name>A0A3P6TP65_DIBLA</name>
<keyword evidence="3" id="KW-1185">Reference proteome</keyword>